<dbReference type="InterPro" id="IPR051784">
    <property type="entry name" value="Nod_factor_ABC_transporter"/>
</dbReference>
<name>A0A840NDE3_9PSEU</name>
<comment type="subcellular location">
    <subcellularLocation>
        <location evidence="6">Cell membrane</location>
        <topology evidence="6">Multi-pass membrane protein</topology>
    </subcellularLocation>
    <subcellularLocation>
        <location evidence="1">Membrane</location>
        <topology evidence="1">Multi-pass membrane protein</topology>
    </subcellularLocation>
</comment>
<feature type="transmembrane region" description="Helical" evidence="6">
    <location>
        <begin position="152"/>
        <end position="172"/>
    </location>
</feature>
<sequence>MSATAGIAVPGGPGAVLTEVAAVAGRRLRHLRRAPGRFIGITLNPLVSILVLGYLFQSSITIPGGGDYQEYLFAGAALQVGLAGVGPTAIAVASDRQGGLIDRFRSLPISRASVLFGHTCADFLVGLVGLVVVTAVGLLLGWRPHAGPLQVLAGFGLLAAFLYVMLWVGVLLGMVLHSLESIDSLAPLIAVVFPFLSNAFLSEQNLPGWLVPVAAWNPISAVATACRQLWGNPVTTGTGFPSEHPGIVVLVTLAALFAATTWISLRRYRGRS</sequence>
<keyword evidence="9" id="KW-1185">Reference proteome</keyword>
<keyword evidence="5" id="KW-0046">Antibiotic resistance</keyword>
<feature type="transmembrane region" description="Helical" evidence="6">
    <location>
        <begin position="36"/>
        <end position="56"/>
    </location>
</feature>
<comment type="caution">
    <text evidence="8">The sequence shown here is derived from an EMBL/GenBank/DDBJ whole genome shotgun (WGS) entry which is preliminary data.</text>
</comment>
<keyword evidence="3 6" id="KW-1133">Transmembrane helix</keyword>
<dbReference type="RefSeq" id="WP_184486128.1">
    <property type="nucleotide sequence ID" value="NZ_JACHIV010000001.1"/>
</dbReference>
<feature type="domain" description="ABC transmembrane type-2" evidence="7">
    <location>
        <begin position="36"/>
        <end position="268"/>
    </location>
</feature>
<protein>
    <recommendedName>
        <fullName evidence="6">Transport permease protein</fullName>
    </recommendedName>
</protein>
<dbReference type="Pfam" id="PF01061">
    <property type="entry name" value="ABC2_membrane"/>
    <property type="match status" value="1"/>
</dbReference>
<comment type="similarity">
    <text evidence="6">Belongs to the ABC-2 integral membrane protein family.</text>
</comment>
<organism evidence="8 9">
    <name type="scientific">Saccharopolyspora gloriosae</name>
    <dbReference type="NCBI Taxonomy" id="455344"/>
    <lineage>
        <taxon>Bacteria</taxon>
        <taxon>Bacillati</taxon>
        <taxon>Actinomycetota</taxon>
        <taxon>Actinomycetes</taxon>
        <taxon>Pseudonocardiales</taxon>
        <taxon>Pseudonocardiaceae</taxon>
        <taxon>Saccharopolyspora</taxon>
    </lineage>
</organism>
<dbReference type="InterPro" id="IPR047817">
    <property type="entry name" value="ABC2_TM_bact-type"/>
</dbReference>
<dbReference type="PIRSF" id="PIRSF006648">
    <property type="entry name" value="DrrB"/>
    <property type="match status" value="1"/>
</dbReference>
<evidence type="ECO:0000313" key="8">
    <source>
        <dbReference type="EMBL" id="MBB5067242.1"/>
    </source>
</evidence>
<dbReference type="PANTHER" id="PTHR43229">
    <property type="entry name" value="NODULATION PROTEIN J"/>
    <property type="match status" value="1"/>
</dbReference>
<accession>A0A840NDE3</accession>
<keyword evidence="4 6" id="KW-0472">Membrane</keyword>
<dbReference type="GO" id="GO:0140359">
    <property type="term" value="F:ABC-type transporter activity"/>
    <property type="evidence" value="ECO:0007669"/>
    <property type="project" value="InterPro"/>
</dbReference>
<evidence type="ECO:0000256" key="4">
    <source>
        <dbReference type="ARBA" id="ARBA00023136"/>
    </source>
</evidence>
<dbReference type="GO" id="GO:0046677">
    <property type="term" value="P:response to antibiotic"/>
    <property type="evidence" value="ECO:0007669"/>
    <property type="project" value="UniProtKB-KW"/>
</dbReference>
<dbReference type="EMBL" id="JACHIV010000001">
    <property type="protein sequence ID" value="MBB5067242.1"/>
    <property type="molecule type" value="Genomic_DNA"/>
</dbReference>
<feature type="transmembrane region" description="Helical" evidence="6">
    <location>
        <begin position="246"/>
        <end position="265"/>
    </location>
</feature>
<feature type="transmembrane region" description="Helical" evidence="6">
    <location>
        <begin position="71"/>
        <end position="93"/>
    </location>
</feature>
<feature type="transmembrane region" description="Helical" evidence="6">
    <location>
        <begin position="114"/>
        <end position="140"/>
    </location>
</feature>
<evidence type="ECO:0000256" key="2">
    <source>
        <dbReference type="ARBA" id="ARBA00022692"/>
    </source>
</evidence>
<feature type="transmembrane region" description="Helical" evidence="6">
    <location>
        <begin position="184"/>
        <end position="201"/>
    </location>
</feature>
<dbReference type="Proteomes" id="UP000580474">
    <property type="component" value="Unassembled WGS sequence"/>
</dbReference>
<reference evidence="8 9" key="1">
    <citation type="submission" date="2020-08" db="EMBL/GenBank/DDBJ databases">
        <title>Sequencing the genomes of 1000 actinobacteria strains.</title>
        <authorList>
            <person name="Klenk H.-P."/>
        </authorList>
    </citation>
    <scope>NUCLEOTIDE SEQUENCE [LARGE SCALE GENOMIC DNA]</scope>
    <source>
        <strain evidence="8 9">DSM 45582</strain>
    </source>
</reference>
<keyword evidence="6" id="KW-1003">Cell membrane</keyword>
<dbReference type="AlphaFoldDB" id="A0A840NDE3"/>
<evidence type="ECO:0000256" key="5">
    <source>
        <dbReference type="ARBA" id="ARBA00023251"/>
    </source>
</evidence>
<dbReference type="InterPro" id="IPR000412">
    <property type="entry name" value="ABC_2_transport"/>
</dbReference>
<dbReference type="PANTHER" id="PTHR43229:SF2">
    <property type="entry name" value="NODULATION PROTEIN J"/>
    <property type="match status" value="1"/>
</dbReference>
<evidence type="ECO:0000256" key="1">
    <source>
        <dbReference type="ARBA" id="ARBA00004141"/>
    </source>
</evidence>
<evidence type="ECO:0000313" key="9">
    <source>
        <dbReference type="Proteomes" id="UP000580474"/>
    </source>
</evidence>
<gene>
    <name evidence="8" type="ORF">BJ969_000330</name>
</gene>
<dbReference type="GO" id="GO:0043190">
    <property type="term" value="C:ATP-binding cassette (ABC) transporter complex"/>
    <property type="evidence" value="ECO:0007669"/>
    <property type="project" value="InterPro"/>
</dbReference>
<proteinExistence type="inferred from homology"/>
<keyword evidence="2 6" id="KW-0812">Transmembrane</keyword>
<dbReference type="PROSITE" id="PS51012">
    <property type="entry name" value="ABC_TM2"/>
    <property type="match status" value="1"/>
</dbReference>
<dbReference type="InterPro" id="IPR013525">
    <property type="entry name" value="ABC2_TM"/>
</dbReference>
<evidence type="ECO:0000259" key="7">
    <source>
        <dbReference type="PROSITE" id="PS51012"/>
    </source>
</evidence>
<evidence type="ECO:0000256" key="6">
    <source>
        <dbReference type="RuleBase" id="RU361157"/>
    </source>
</evidence>
<keyword evidence="6" id="KW-0813">Transport</keyword>
<evidence type="ECO:0000256" key="3">
    <source>
        <dbReference type="ARBA" id="ARBA00022989"/>
    </source>
</evidence>